<dbReference type="STRING" id="388408.LAX5112_00130"/>
<dbReference type="Pfam" id="PF13673">
    <property type="entry name" value="Acetyltransf_10"/>
    <property type="match status" value="1"/>
</dbReference>
<gene>
    <name evidence="4" type="ORF">LAX5112_00130</name>
</gene>
<evidence type="ECO:0000313" key="4">
    <source>
        <dbReference type="EMBL" id="CTQ63965.1"/>
    </source>
</evidence>
<evidence type="ECO:0000256" key="2">
    <source>
        <dbReference type="ARBA" id="ARBA00023315"/>
    </source>
</evidence>
<organism evidence="4 5">
    <name type="scientific">Roseibium alexandrii</name>
    <dbReference type="NCBI Taxonomy" id="388408"/>
    <lineage>
        <taxon>Bacteria</taxon>
        <taxon>Pseudomonadati</taxon>
        <taxon>Pseudomonadota</taxon>
        <taxon>Alphaproteobacteria</taxon>
        <taxon>Hyphomicrobiales</taxon>
        <taxon>Stappiaceae</taxon>
        <taxon>Roseibium</taxon>
    </lineage>
</organism>
<dbReference type="PROSITE" id="PS51186">
    <property type="entry name" value="GNAT"/>
    <property type="match status" value="1"/>
</dbReference>
<evidence type="ECO:0000313" key="5">
    <source>
        <dbReference type="Proteomes" id="UP000053235"/>
    </source>
</evidence>
<keyword evidence="1 4" id="KW-0808">Transferase</keyword>
<accession>A0A0M6ZMG1</accession>
<dbReference type="Proteomes" id="UP000053235">
    <property type="component" value="Unassembled WGS sequence"/>
</dbReference>
<protein>
    <submittedName>
        <fullName evidence="4">Ribosomal-protein-alanine acetyltransferase</fullName>
    </submittedName>
</protein>
<dbReference type="EMBL" id="CXWD01000001">
    <property type="protein sequence ID" value="CTQ63965.1"/>
    <property type="molecule type" value="Genomic_DNA"/>
</dbReference>
<dbReference type="GO" id="GO:0016747">
    <property type="term" value="F:acyltransferase activity, transferring groups other than amino-acyl groups"/>
    <property type="evidence" value="ECO:0007669"/>
    <property type="project" value="InterPro"/>
</dbReference>
<keyword evidence="2" id="KW-0012">Acyltransferase</keyword>
<dbReference type="PANTHER" id="PTHR43877:SF2">
    <property type="entry name" value="AMINOALKYLPHOSPHONATE N-ACETYLTRANSFERASE-RELATED"/>
    <property type="match status" value="1"/>
</dbReference>
<dbReference type="AlphaFoldDB" id="A0A0M6ZMG1"/>
<dbReference type="PANTHER" id="PTHR43877">
    <property type="entry name" value="AMINOALKYLPHOSPHONATE N-ACETYLTRANSFERASE-RELATED-RELATED"/>
    <property type="match status" value="1"/>
</dbReference>
<dbReference type="SUPFAM" id="SSF55729">
    <property type="entry name" value="Acyl-CoA N-acyltransferases (Nat)"/>
    <property type="match status" value="1"/>
</dbReference>
<evidence type="ECO:0000259" key="3">
    <source>
        <dbReference type="PROSITE" id="PS51186"/>
    </source>
</evidence>
<dbReference type="InterPro" id="IPR050832">
    <property type="entry name" value="Bact_Acetyltransf"/>
</dbReference>
<dbReference type="CDD" id="cd04301">
    <property type="entry name" value="NAT_SF"/>
    <property type="match status" value="1"/>
</dbReference>
<name>A0A0M6ZMG1_9HYPH</name>
<dbReference type="InterPro" id="IPR016181">
    <property type="entry name" value="Acyl_CoA_acyltransferase"/>
</dbReference>
<reference evidence="5" key="1">
    <citation type="submission" date="2015-07" db="EMBL/GenBank/DDBJ databases">
        <authorList>
            <person name="Rodrigo-Torres Lidia"/>
            <person name="Arahal R.David."/>
        </authorList>
    </citation>
    <scope>NUCLEOTIDE SEQUENCE [LARGE SCALE GENOMIC DNA]</scope>
    <source>
        <strain evidence="5">CECT 5112</strain>
    </source>
</reference>
<dbReference type="OrthoDB" id="9789081at2"/>
<dbReference type="Gene3D" id="3.40.630.30">
    <property type="match status" value="1"/>
</dbReference>
<feature type="domain" description="N-acetyltransferase" evidence="3">
    <location>
        <begin position="25"/>
        <end position="153"/>
    </location>
</feature>
<dbReference type="InterPro" id="IPR000182">
    <property type="entry name" value="GNAT_dom"/>
</dbReference>
<evidence type="ECO:0000256" key="1">
    <source>
        <dbReference type="ARBA" id="ARBA00022679"/>
    </source>
</evidence>
<sequence length="155" mass="17281">MPYTVERASSADSHEIALLLRASIIELCGLDHGDNPDRYKAWLKNKTAPNVESWIDGPGAAFVVQDQDKRILGFAMGTPKGHIPLMYVLPDARLTGVSKTLMRALEDTFRDRGLDEAHLSSTLTAERFYKSLGYAETGETKTQLDMTFRCFKKGL</sequence>
<dbReference type="RefSeq" id="WP_055670156.1">
    <property type="nucleotide sequence ID" value="NZ_CXWD01000001.1"/>
</dbReference>
<keyword evidence="5" id="KW-1185">Reference proteome</keyword>
<proteinExistence type="predicted"/>